<keyword evidence="2" id="KW-0472">Membrane</keyword>
<gene>
    <name evidence="3" type="ORF">ALMOND_2B029367</name>
</gene>
<evidence type="ECO:0000256" key="1">
    <source>
        <dbReference type="SAM" id="MobiDB-lite"/>
    </source>
</evidence>
<dbReference type="OMA" id="YYHISPS"/>
<evidence type="ECO:0000256" key="2">
    <source>
        <dbReference type="SAM" id="Phobius"/>
    </source>
</evidence>
<sequence>MATRLHLCSYSVIVLVLFVNFVTSYNHISLSPGGAPAPYEPPPPPPPPPPTNKKGSSGGLSGGQKAGIVFGVLIGAGLIGFGGFVYKKRKDNMRRGRFGAAARTTFL</sequence>
<dbReference type="PANTHER" id="PTHR36721">
    <property type="entry name" value="PROLINE-RICH FAMILY PROTEIN"/>
    <property type="match status" value="1"/>
</dbReference>
<protein>
    <submittedName>
        <fullName evidence="3">PREDICTED: classical arabinogalactan</fullName>
    </submittedName>
</protein>
<reference evidence="4" key="1">
    <citation type="journal article" date="2020" name="Plant J.">
        <title>Transposons played a major role in the diversification between the closely related almond and peach genomes: results from the almond genome sequence.</title>
        <authorList>
            <person name="Alioto T."/>
            <person name="Alexiou K.G."/>
            <person name="Bardil A."/>
            <person name="Barteri F."/>
            <person name="Castanera R."/>
            <person name="Cruz F."/>
            <person name="Dhingra A."/>
            <person name="Duval H."/>
            <person name="Fernandez I Marti A."/>
            <person name="Frias L."/>
            <person name="Galan B."/>
            <person name="Garcia J.L."/>
            <person name="Howad W."/>
            <person name="Gomez-Garrido J."/>
            <person name="Gut M."/>
            <person name="Julca I."/>
            <person name="Morata J."/>
            <person name="Puigdomenech P."/>
            <person name="Ribeca P."/>
            <person name="Rubio Cabetas M.J."/>
            <person name="Vlasova A."/>
            <person name="Wirthensohn M."/>
            <person name="Garcia-Mas J."/>
            <person name="Gabaldon T."/>
            <person name="Casacuberta J.M."/>
            <person name="Arus P."/>
        </authorList>
    </citation>
    <scope>NUCLEOTIDE SEQUENCE [LARGE SCALE GENOMIC DNA]</scope>
    <source>
        <strain evidence="4">cv. Texas</strain>
    </source>
</reference>
<organism evidence="3 4">
    <name type="scientific">Prunus dulcis</name>
    <name type="common">Almond</name>
    <name type="synonym">Amygdalus dulcis</name>
    <dbReference type="NCBI Taxonomy" id="3755"/>
    <lineage>
        <taxon>Eukaryota</taxon>
        <taxon>Viridiplantae</taxon>
        <taxon>Streptophyta</taxon>
        <taxon>Embryophyta</taxon>
        <taxon>Tracheophyta</taxon>
        <taxon>Spermatophyta</taxon>
        <taxon>Magnoliopsida</taxon>
        <taxon>eudicotyledons</taxon>
        <taxon>Gunneridae</taxon>
        <taxon>Pentapetalae</taxon>
        <taxon>rosids</taxon>
        <taxon>fabids</taxon>
        <taxon>Rosales</taxon>
        <taxon>Rosaceae</taxon>
        <taxon>Amygdaloideae</taxon>
        <taxon>Amygdaleae</taxon>
        <taxon>Prunus</taxon>
    </lineage>
</organism>
<proteinExistence type="predicted"/>
<dbReference type="SUPFAM" id="SSF101447">
    <property type="entry name" value="Formin homology 2 domain (FH2 domain)"/>
    <property type="match status" value="1"/>
</dbReference>
<feature type="transmembrane region" description="Helical" evidence="2">
    <location>
        <begin position="66"/>
        <end position="86"/>
    </location>
</feature>
<dbReference type="InParanoid" id="A0A5E4ECH6"/>
<feature type="region of interest" description="Disordered" evidence="1">
    <location>
        <begin position="33"/>
        <end position="61"/>
    </location>
</feature>
<evidence type="ECO:0000313" key="4">
    <source>
        <dbReference type="Proteomes" id="UP000327085"/>
    </source>
</evidence>
<dbReference type="Gramene" id="VVA12251">
    <property type="protein sequence ID" value="VVA12251"/>
    <property type="gene ID" value="Prudul26B029367"/>
</dbReference>
<dbReference type="AlphaFoldDB" id="A0A5E4ECH6"/>
<name>A0A5E4ECH6_PRUDU</name>
<feature type="transmembrane region" description="Helical" evidence="2">
    <location>
        <begin position="7"/>
        <end position="28"/>
    </location>
</feature>
<dbReference type="Proteomes" id="UP000327085">
    <property type="component" value="Chromosome 2"/>
</dbReference>
<feature type="compositionally biased region" description="Pro residues" evidence="1">
    <location>
        <begin position="38"/>
        <end position="51"/>
    </location>
</feature>
<dbReference type="EMBL" id="CABIKO010000005">
    <property type="protein sequence ID" value="VVA12251.1"/>
    <property type="molecule type" value="Genomic_DNA"/>
</dbReference>
<keyword evidence="2" id="KW-1133">Transmembrane helix</keyword>
<keyword evidence="2" id="KW-0812">Transmembrane</keyword>
<dbReference type="PANTHER" id="PTHR36721:SF8">
    <property type="entry name" value="EARLY NODULIN-20-LIKE"/>
    <property type="match status" value="1"/>
</dbReference>
<evidence type="ECO:0000313" key="3">
    <source>
        <dbReference type="EMBL" id="VVA12251.1"/>
    </source>
</evidence>
<accession>A0A5E4ECH6</accession>